<sequence length="234" mass="27830">MNKLLSNEIYSEFEKTRNIIIEKLDRCKQQLSSMVNQIGKYSADEYKYFCNVDLDKIAIVDKKKYPKNEDTLLINQIKKFDFSNDIKRQLDIPLNKEPEYIFNYIIKLRQKMQVLDNLNNQWKNIFQVKRPSEIKDLVKSIDAADFSEDILNNKIYSKIISLIEEIITSHHEACINHYQPLLEQQLNICKELNEQYESVKATIEEREKLYTGELESELTRDGVNYQEYLSRVLN</sequence>
<evidence type="ECO:0000256" key="1">
    <source>
        <dbReference type="SAM" id="Coils"/>
    </source>
</evidence>
<comment type="caution">
    <text evidence="2">The sequence shown here is derived from an EMBL/GenBank/DDBJ whole genome shotgun (WGS) entry which is preliminary data.</text>
</comment>
<dbReference type="EMBL" id="MCOG01000050">
    <property type="protein sequence ID" value="ORY66721.1"/>
    <property type="molecule type" value="Genomic_DNA"/>
</dbReference>
<feature type="coiled-coil region" evidence="1">
    <location>
        <begin position="182"/>
        <end position="209"/>
    </location>
</feature>
<keyword evidence="1" id="KW-0175">Coiled coil</keyword>
<gene>
    <name evidence="2" type="ORF">LY90DRAFT_504762</name>
</gene>
<organism evidence="2 3">
    <name type="scientific">Neocallimastix californiae</name>
    <dbReference type="NCBI Taxonomy" id="1754190"/>
    <lineage>
        <taxon>Eukaryota</taxon>
        <taxon>Fungi</taxon>
        <taxon>Fungi incertae sedis</taxon>
        <taxon>Chytridiomycota</taxon>
        <taxon>Chytridiomycota incertae sedis</taxon>
        <taxon>Neocallimastigomycetes</taxon>
        <taxon>Neocallimastigales</taxon>
        <taxon>Neocallimastigaceae</taxon>
        <taxon>Neocallimastix</taxon>
    </lineage>
</organism>
<protein>
    <submittedName>
        <fullName evidence="2">Uncharacterized protein</fullName>
    </submittedName>
</protein>
<keyword evidence="3" id="KW-1185">Reference proteome</keyword>
<dbReference type="AlphaFoldDB" id="A0A1Y2E597"/>
<reference evidence="2 3" key="1">
    <citation type="submission" date="2016-08" db="EMBL/GenBank/DDBJ databases">
        <title>A Parts List for Fungal Cellulosomes Revealed by Comparative Genomics.</title>
        <authorList>
            <consortium name="DOE Joint Genome Institute"/>
            <person name="Haitjema C.H."/>
            <person name="Gilmore S.P."/>
            <person name="Henske J.K."/>
            <person name="Solomon K.V."/>
            <person name="De Groot R."/>
            <person name="Kuo A."/>
            <person name="Mondo S.J."/>
            <person name="Salamov A.A."/>
            <person name="Labutti K."/>
            <person name="Zhao Z."/>
            <person name="Chiniquy J."/>
            <person name="Barry K."/>
            <person name="Brewer H.M."/>
            <person name="Purvine S.O."/>
            <person name="Wright A.T."/>
            <person name="Boxma B."/>
            <person name="Van Alen T."/>
            <person name="Hackstein J.H."/>
            <person name="Baker S.E."/>
            <person name="Grigoriev I.V."/>
            <person name="O'Malley M.A."/>
        </authorList>
    </citation>
    <scope>NUCLEOTIDE SEQUENCE [LARGE SCALE GENOMIC DNA]</scope>
    <source>
        <strain evidence="2 3">G1</strain>
    </source>
</reference>
<proteinExistence type="predicted"/>
<name>A0A1Y2E597_9FUNG</name>
<dbReference type="OrthoDB" id="10363366at2759"/>
<evidence type="ECO:0000313" key="2">
    <source>
        <dbReference type="EMBL" id="ORY66721.1"/>
    </source>
</evidence>
<evidence type="ECO:0000313" key="3">
    <source>
        <dbReference type="Proteomes" id="UP000193920"/>
    </source>
</evidence>
<dbReference type="Proteomes" id="UP000193920">
    <property type="component" value="Unassembled WGS sequence"/>
</dbReference>
<accession>A0A1Y2E597</accession>